<name>B1WZC5_CROS5</name>
<dbReference type="STRING" id="43989.cce_0139"/>
<dbReference type="SUPFAM" id="SSF69593">
    <property type="entry name" value="Glycerol-3-phosphate (1)-acyltransferase"/>
    <property type="match status" value="1"/>
</dbReference>
<dbReference type="CDD" id="cd07989">
    <property type="entry name" value="LPLAT_AGPAT-like"/>
    <property type="match status" value="1"/>
</dbReference>
<keyword evidence="1" id="KW-0808">Transferase</keyword>
<evidence type="ECO:0000256" key="2">
    <source>
        <dbReference type="ARBA" id="ARBA00023315"/>
    </source>
</evidence>
<dbReference type="HOGENOM" id="CLU_939147_0_0_3"/>
<proteinExistence type="predicted"/>
<accession>B1WZC5</accession>
<dbReference type="InterPro" id="IPR002123">
    <property type="entry name" value="Plipid/glycerol_acylTrfase"/>
</dbReference>
<dbReference type="PANTHER" id="PTHR10434:SF11">
    <property type="entry name" value="1-ACYL-SN-GLYCEROL-3-PHOSPHATE ACYLTRANSFERASE"/>
    <property type="match status" value="1"/>
</dbReference>
<dbReference type="GO" id="GO:0003841">
    <property type="term" value="F:1-acylglycerol-3-phosphate O-acyltransferase activity"/>
    <property type="evidence" value="ECO:0007669"/>
    <property type="project" value="TreeGrafter"/>
</dbReference>
<evidence type="ECO:0000313" key="4">
    <source>
        <dbReference type="EMBL" id="ACB49491.1"/>
    </source>
</evidence>
<gene>
    <name evidence="4" type="ordered locus">cce_0139</name>
</gene>
<dbReference type="Proteomes" id="UP000001203">
    <property type="component" value="Chromosome circular"/>
</dbReference>
<protein>
    <recommendedName>
        <fullName evidence="3">Phospholipid/glycerol acyltransferase domain-containing protein</fullName>
    </recommendedName>
</protein>
<evidence type="ECO:0000256" key="1">
    <source>
        <dbReference type="ARBA" id="ARBA00022679"/>
    </source>
</evidence>
<dbReference type="RefSeq" id="WP_009543066.1">
    <property type="nucleotide sequence ID" value="NC_010546.1"/>
</dbReference>
<dbReference type="Pfam" id="PF01553">
    <property type="entry name" value="Acyltransferase"/>
    <property type="match status" value="1"/>
</dbReference>
<evidence type="ECO:0000313" key="5">
    <source>
        <dbReference type="Proteomes" id="UP000001203"/>
    </source>
</evidence>
<keyword evidence="5" id="KW-1185">Reference proteome</keyword>
<dbReference type="GO" id="GO:0006654">
    <property type="term" value="P:phosphatidic acid biosynthetic process"/>
    <property type="evidence" value="ECO:0007669"/>
    <property type="project" value="TreeGrafter"/>
</dbReference>
<dbReference type="AlphaFoldDB" id="B1WZC5"/>
<dbReference type="KEGG" id="cyt:cce_0139"/>
<dbReference type="OrthoDB" id="9803035at2"/>
<feature type="domain" description="Phospholipid/glycerol acyltransferase" evidence="3">
    <location>
        <begin position="89"/>
        <end position="242"/>
    </location>
</feature>
<reference evidence="4 5" key="1">
    <citation type="journal article" date="2008" name="Proc. Natl. Acad. Sci. U.S.A.">
        <title>The genome of Cyanothece 51142, a unicellular diazotrophic cyanobacterium important in the marine nitrogen cycle.</title>
        <authorList>
            <person name="Welsh E.A."/>
            <person name="Liberton M."/>
            <person name="Stoeckel J."/>
            <person name="Loh T."/>
            <person name="Elvitigala T."/>
            <person name="Wang C."/>
            <person name="Wollam A."/>
            <person name="Fulton R.S."/>
            <person name="Clifton S.W."/>
            <person name="Jacobs J.M."/>
            <person name="Aurora R."/>
            <person name="Ghosh B.K."/>
            <person name="Sherman L.A."/>
            <person name="Smith R.D."/>
            <person name="Wilson R.K."/>
            <person name="Pakrasi H.B."/>
        </authorList>
    </citation>
    <scope>NUCLEOTIDE SEQUENCE [LARGE SCALE GENOMIC DNA]</scope>
    <source>
        <strain evidence="5">ATCC 51142 / BH68</strain>
    </source>
</reference>
<keyword evidence="2" id="KW-0012">Acyltransferase</keyword>
<evidence type="ECO:0000259" key="3">
    <source>
        <dbReference type="SMART" id="SM00563"/>
    </source>
</evidence>
<dbReference type="eggNOG" id="COG0204">
    <property type="taxonomic scope" value="Bacteria"/>
</dbReference>
<dbReference type="PANTHER" id="PTHR10434">
    <property type="entry name" value="1-ACYL-SN-GLYCEROL-3-PHOSPHATE ACYLTRANSFERASE"/>
    <property type="match status" value="1"/>
</dbReference>
<organism evidence="4 5">
    <name type="scientific">Crocosphaera subtropica (strain ATCC 51142 / BH68)</name>
    <name type="common">Cyanothece sp. (strain ATCC 51142)</name>
    <dbReference type="NCBI Taxonomy" id="43989"/>
    <lineage>
        <taxon>Bacteria</taxon>
        <taxon>Bacillati</taxon>
        <taxon>Cyanobacteriota</taxon>
        <taxon>Cyanophyceae</taxon>
        <taxon>Oscillatoriophycideae</taxon>
        <taxon>Chroococcales</taxon>
        <taxon>Aphanothecaceae</taxon>
        <taxon>Crocosphaera</taxon>
        <taxon>Crocosphaera subtropica</taxon>
    </lineage>
</organism>
<sequence length="309" mass="35048">MSVSLESINTQPSITPETIQRAKEGLSDAQNPVIKRAIQQGLNDLETLAEATFDPPINGQFRRLILRSLIHSLFRVKVEYPERIPRRPVILVGNHLNHIDPFLLLSECFTSPYFHILGDARTLYNKWWKRFILGLSGGVIPLERRWGQETAIIEAAEAGHEALKPLAQEIKENVPSGESIKTLRQINKAVQVILEQGRGLMLFPEGRLGTTEGKLSLPLKRGTAIYALRSGVPVVPVALVGTKHLYYRKILTLRFGKPLHFPQVKHPKHTEIDTVLNQLENAFLELLPCDYQEPDELKLFSEFLNHFFC</sequence>
<dbReference type="EMBL" id="CP000806">
    <property type="protein sequence ID" value="ACB49491.1"/>
    <property type="molecule type" value="Genomic_DNA"/>
</dbReference>
<dbReference type="SMART" id="SM00563">
    <property type="entry name" value="PlsC"/>
    <property type="match status" value="1"/>
</dbReference>